<evidence type="ECO:0000256" key="1">
    <source>
        <dbReference type="SAM" id="MobiDB-lite"/>
    </source>
</evidence>
<gene>
    <name evidence="2" type="ORF">E0L32_011897</name>
</gene>
<dbReference type="RefSeq" id="XP_030999742.1">
    <property type="nucleotide sequence ID" value="XM_031134677.1"/>
</dbReference>
<sequence>MSGETPAERPAKRTNSPPASDPGPLPVSPPLPDPASGPRAKDAAADTPEAPDYLPGETRIHTYLAALSQRVVSKFMVPTSDELANFRWNEALFSGMTEPLTHSVLLSHRKDISNLTPGFKWLDWEDLSVKSRAYISSWAPDAKIYFNSPRPAPFDPFADPVQKPAGNHDELADDDFPSSVHSIHHAWVSHILWDHIFSPEASLNKWHGPHWGAYGKLRREIEAHLETEDDCFVRSFHFWRYSTVHMLYMIHGMHSDSARLEAILREELQEVKGETEHAAHMFEKNIAKLARGAIVLDLTAEAHQRKVVFDMDHPDKHAQFGFRFDADPNSMSLFQSLQLNVTPEDLVDRQVHFVTDMGVRIYGEEVIGQLLAFNRSSNYEYFTHNYTKLSAHRPIKVSVDMDGLSRYKLGPRDEEQRGDPDECAQGGADAGTEHERVAEDQAVEARTPEDQAVEARTPEGQTPEARSEETEE</sequence>
<dbReference type="EMBL" id="SKBQ01000123">
    <property type="protein sequence ID" value="TPX18031.1"/>
    <property type="molecule type" value="Genomic_DNA"/>
</dbReference>
<dbReference type="AlphaFoldDB" id="A0A507BLG2"/>
<dbReference type="GeneID" id="41979344"/>
<feature type="region of interest" description="Disordered" evidence="1">
    <location>
        <begin position="1"/>
        <end position="54"/>
    </location>
</feature>
<feature type="compositionally biased region" description="Pro residues" evidence="1">
    <location>
        <begin position="19"/>
        <end position="35"/>
    </location>
</feature>
<dbReference type="Proteomes" id="UP000319257">
    <property type="component" value="Unassembled WGS sequence"/>
</dbReference>
<feature type="compositionally biased region" description="Basic and acidic residues" evidence="1">
    <location>
        <begin position="410"/>
        <end position="420"/>
    </location>
</feature>
<organism evidence="2 3">
    <name type="scientific">Thyridium curvatum</name>
    <dbReference type="NCBI Taxonomy" id="1093900"/>
    <lineage>
        <taxon>Eukaryota</taxon>
        <taxon>Fungi</taxon>
        <taxon>Dikarya</taxon>
        <taxon>Ascomycota</taxon>
        <taxon>Pezizomycotina</taxon>
        <taxon>Sordariomycetes</taxon>
        <taxon>Sordariomycetidae</taxon>
        <taxon>Thyridiales</taxon>
        <taxon>Thyridiaceae</taxon>
        <taxon>Thyridium</taxon>
    </lineage>
</organism>
<dbReference type="OrthoDB" id="5130600at2759"/>
<keyword evidence="3" id="KW-1185">Reference proteome</keyword>
<evidence type="ECO:0000313" key="3">
    <source>
        <dbReference type="Proteomes" id="UP000319257"/>
    </source>
</evidence>
<accession>A0A507BLG2</accession>
<reference evidence="2 3" key="1">
    <citation type="submission" date="2019-06" db="EMBL/GenBank/DDBJ databases">
        <title>Draft genome sequence of the filamentous fungus Phialemoniopsis curvata isolated from diesel fuel.</title>
        <authorList>
            <person name="Varaljay V.A."/>
            <person name="Lyon W.J."/>
            <person name="Crouch A.L."/>
            <person name="Drake C.E."/>
            <person name="Hollomon J.M."/>
            <person name="Nadeau L.J."/>
            <person name="Nunn H.S."/>
            <person name="Stevenson B.S."/>
            <person name="Bojanowski C.L."/>
            <person name="Crookes-Goodson W.J."/>
        </authorList>
    </citation>
    <scope>NUCLEOTIDE SEQUENCE [LARGE SCALE GENOMIC DNA]</scope>
    <source>
        <strain evidence="2 3">D216</strain>
    </source>
</reference>
<name>A0A507BLG2_9PEZI</name>
<protein>
    <submittedName>
        <fullName evidence="2">Uncharacterized protein</fullName>
    </submittedName>
</protein>
<feature type="compositionally biased region" description="Basic and acidic residues" evidence="1">
    <location>
        <begin position="1"/>
        <end position="11"/>
    </location>
</feature>
<evidence type="ECO:0000313" key="2">
    <source>
        <dbReference type="EMBL" id="TPX18031.1"/>
    </source>
</evidence>
<comment type="caution">
    <text evidence="2">The sequence shown here is derived from an EMBL/GenBank/DDBJ whole genome shotgun (WGS) entry which is preliminary data.</text>
</comment>
<proteinExistence type="predicted"/>
<feature type="region of interest" description="Disordered" evidence="1">
    <location>
        <begin position="406"/>
        <end position="472"/>
    </location>
</feature>
<dbReference type="InParanoid" id="A0A507BLG2"/>